<evidence type="ECO:0000313" key="1">
    <source>
        <dbReference type="EMBL" id="GAA5809963.1"/>
    </source>
</evidence>
<gene>
    <name evidence="1" type="ORF">MFLAVUS_003378</name>
</gene>
<proteinExistence type="predicted"/>
<organism evidence="1 2">
    <name type="scientific">Mucor flavus</name>
    <dbReference type="NCBI Taxonomy" id="439312"/>
    <lineage>
        <taxon>Eukaryota</taxon>
        <taxon>Fungi</taxon>
        <taxon>Fungi incertae sedis</taxon>
        <taxon>Mucoromycota</taxon>
        <taxon>Mucoromycotina</taxon>
        <taxon>Mucoromycetes</taxon>
        <taxon>Mucorales</taxon>
        <taxon>Mucorineae</taxon>
        <taxon>Mucoraceae</taxon>
        <taxon>Mucor</taxon>
    </lineage>
</organism>
<accession>A0ABP9YSX4</accession>
<evidence type="ECO:0000313" key="2">
    <source>
        <dbReference type="Proteomes" id="UP001473302"/>
    </source>
</evidence>
<dbReference type="EMBL" id="BAABUK010000006">
    <property type="protein sequence ID" value="GAA5809963.1"/>
    <property type="molecule type" value="Genomic_DNA"/>
</dbReference>
<protein>
    <submittedName>
        <fullName evidence="1">Uncharacterized protein</fullName>
    </submittedName>
</protein>
<reference evidence="1 2" key="1">
    <citation type="submission" date="2024-04" db="EMBL/GenBank/DDBJ databases">
        <title>genome sequences of Mucor flavus KT1a and Helicostylum pulchrum KT1b strains isolated from the surface of a dry-aged beef.</title>
        <authorList>
            <person name="Toyotome T."/>
            <person name="Hosono M."/>
            <person name="Torimaru M."/>
            <person name="Fukuda K."/>
            <person name="Mikami N."/>
        </authorList>
    </citation>
    <scope>NUCLEOTIDE SEQUENCE [LARGE SCALE GENOMIC DNA]</scope>
    <source>
        <strain evidence="1 2">KT1a</strain>
    </source>
</reference>
<sequence>MRALIAKSLDFWETMEPCRWTVSNYLQETVVQDPAVTRRDASARLLSDSGTLKKHVLAGSVAETRLEAMANYPQCTNAFRRKQEAKRNSKPSSITSVNQLQILRLKAQMATEVINEKNNFVRIKRRALHDHDPEVGPSKQQVIEGNDIFSDWKRFLDNPINVQHLNQLSPEKHRVIWCGKLVRRRNSLPTDLYTQLSCKITYVKHQKLDDTFVEITKEIADGLTNNDMGISIQKLREMSINLAAKEKAEGEMITNVAAVLSYLFDECIKNLSRYIHDNGRSVIFLPGEIELNAMSLQLKERGLNDARYKYKSDGVICVEKYHDLEILLTEVSNSFGSKDSGKISFDHYKAMFGLLAMLRTTAQKYRGGSFDTFKTLKVHYIHAHGTALRHWSMSIQAPGVYLMIKEQRVDVPVRFIAKDIELIPFIEFHKTVAVACENTIDTIIKLKKEHIVKTRSNDENEP</sequence>
<dbReference type="Proteomes" id="UP001473302">
    <property type="component" value="Unassembled WGS sequence"/>
</dbReference>
<keyword evidence="2" id="KW-1185">Reference proteome</keyword>
<comment type="caution">
    <text evidence="1">The sequence shown here is derived from an EMBL/GenBank/DDBJ whole genome shotgun (WGS) entry which is preliminary data.</text>
</comment>
<name>A0ABP9YSX4_9FUNG</name>